<organism evidence="1 2">
    <name type="scientific">Solibaculum intestinale</name>
    <dbReference type="NCBI Taxonomy" id="3133165"/>
    <lineage>
        <taxon>Bacteria</taxon>
        <taxon>Bacillati</taxon>
        <taxon>Bacillota</taxon>
        <taxon>Clostridia</taxon>
        <taxon>Eubacteriales</taxon>
        <taxon>Oscillospiraceae</taxon>
        <taxon>Solibaculum</taxon>
    </lineage>
</organism>
<evidence type="ECO:0000313" key="2">
    <source>
        <dbReference type="Proteomes" id="UP001489509"/>
    </source>
</evidence>
<keyword evidence="2" id="KW-1185">Reference proteome</keyword>
<evidence type="ECO:0008006" key="3">
    <source>
        <dbReference type="Google" id="ProtNLM"/>
    </source>
</evidence>
<evidence type="ECO:0000313" key="1">
    <source>
        <dbReference type="EMBL" id="MEQ2439873.1"/>
    </source>
</evidence>
<dbReference type="RefSeq" id="WP_349218139.1">
    <property type="nucleotide sequence ID" value="NZ_JBBMFD010000003.1"/>
</dbReference>
<protein>
    <recommendedName>
        <fullName evidence="3">DUF1492 domain-containing protein</fullName>
    </recommendedName>
</protein>
<gene>
    <name evidence="1" type="ORF">WMO26_03420</name>
</gene>
<comment type="caution">
    <text evidence="1">The sequence shown here is derived from an EMBL/GenBank/DDBJ whole genome shotgun (WGS) entry which is preliminary data.</text>
</comment>
<proteinExistence type="predicted"/>
<accession>A0ABV1E1G6</accession>
<name>A0ABV1E1G6_9FIRM</name>
<dbReference type="EMBL" id="JBBMFD010000003">
    <property type="protein sequence ID" value="MEQ2439873.1"/>
    <property type="molecule type" value="Genomic_DNA"/>
</dbReference>
<sequence>MDYKLLAKESLSGYRVLSAAIENLTQSIGDIDRRLASQELSQKEHLEERISLCAQRAHLESILAYRRSGKERIDRGLAVLTPEQRTILDRFYIHRTDHYLDDLMDELGYERRSIYYRHNTALRDFTVAMYGLSED</sequence>
<dbReference type="Proteomes" id="UP001489509">
    <property type="component" value="Unassembled WGS sequence"/>
</dbReference>
<reference evidence="1 2" key="1">
    <citation type="submission" date="2024-03" db="EMBL/GenBank/DDBJ databases">
        <title>Human intestinal bacterial collection.</title>
        <authorList>
            <person name="Pauvert C."/>
            <person name="Hitch T.C.A."/>
            <person name="Clavel T."/>
        </authorList>
    </citation>
    <scope>NUCLEOTIDE SEQUENCE [LARGE SCALE GENOMIC DNA]</scope>
    <source>
        <strain evidence="1 2">CLA-JM-H44</strain>
    </source>
</reference>